<dbReference type="AlphaFoldDB" id="A0AAW2ISE6"/>
<reference evidence="2" key="1">
    <citation type="submission" date="2020-06" db="EMBL/GenBank/DDBJ databases">
        <authorList>
            <person name="Li T."/>
            <person name="Hu X."/>
            <person name="Zhang T."/>
            <person name="Song X."/>
            <person name="Zhang H."/>
            <person name="Dai N."/>
            <person name="Sheng W."/>
            <person name="Hou X."/>
            <person name="Wei L."/>
        </authorList>
    </citation>
    <scope>NUCLEOTIDE SEQUENCE</scope>
    <source>
        <strain evidence="2">G02</strain>
        <tissue evidence="2">Leaf</tissue>
    </source>
</reference>
<organism evidence="2">
    <name type="scientific">Sesamum radiatum</name>
    <name type="common">Black benniseed</name>
    <dbReference type="NCBI Taxonomy" id="300843"/>
    <lineage>
        <taxon>Eukaryota</taxon>
        <taxon>Viridiplantae</taxon>
        <taxon>Streptophyta</taxon>
        <taxon>Embryophyta</taxon>
        <taxon>Tracheophyta</taxon>
        <taxon>Spermatophyta</taxon>
        <taxon>Magnoliopsida</taxon>
        <taxon>eudicotyledons</taxon>
        <taxon>Gunneridae</taxon>
        <taxon>Pentapetalae</taxon>
        <taxon>asterids</taxon>
        <taxon>lamiids</taxon>
        <taxon>Lamiales</taxon>
        <taxon>Pedaliaceae</taxon>
        <taxon>Sesamum</taxon>
    </lineage>
</organism>
<dbReference type="PANTHER" id="PTHR33116">
    <property type="entry name" value="REVERSE TRANSCRIPTASE ZINC-BINDING DOMAIN-CONTAINING PROTEIN-RELATED-RELATED"/>
    <property type="match status" value="1"/>
</dbReference>
<reference evidence="2" key="2">
    <citation type="journal article" date="2024" name="Plant">
        <title>Genomic evolution and insights into agronomic trait innovations of Sesamum species.</title>
        <authorList>
            <person name="Miao H."/>
            <person name="Wang L."/>
            <person name="Qu L."/>
            <person name="Liu H."/>
            <person name="Sun Y."/>
            <person name="Le M."/>
            <person name="Wang Q."/>
            <person name="Wei S."/>
            <person name="Zheng Y."/>
            <person name="Lin W."/>
            <person name="Duan Y."/>
            <person name="Cao H."/>
            <person name="Xiong S."/>
            <person name="Wang X."/>
            <person name="Wei L."/>
            <person name="Li C."/>
            <person name="Ma Q."/>
            <person name="Ju M."/>
            <person name="Zhao R."/>
            <person name="Li G."/>
            <person name="Mu C."/>
            <person name="Tian Q."/>
            <person name="Mei H."/>
            <person name="Zhang T."/>
            <person name="Gao T."/>
            <person name="Zhang H."/>
        </authorList>
    </citation>
    <scope>NUCLEOTIDE SEQUENCE</scope>
    <source>
        <strain evidence="2">G02</strain>
    </source>
</reference>
<dbReference type="Pfam" id="PF13966">
    <property type="entry name" value="zf-RVT"/>
    <property type="match status" value="1"/>
</dbReference>
<dbReference type="PANTHER" id="PTHR33116:SF78">
    <property type="entry name" value="OS12G0587133 PROTEIN"/>
    <property type="match status" value="1"/>
</dbReference>
<evidence type="ECO:0000313" key="2">
    <source>
        <dbReference type="EMBL" id="KAL0284991.1"/>
    </source>
</evidence>
<proteinExistence type="predicted"/>
<dbReference type="InterPro" id="IPR026960">
    <property type="entry name" value="RVT-Znf"/>
</dbReference>
<protein>
    <recommendedName>
        <fullName evidence="1">Reverse transcriptase zinc-binding domain-containing protein</fullName>
    </recommendedName>
</protein>
<comment type="caution">
    <text evidence="2">The sequence shown here is derived from an EMBL/GenBank/DDBJ whole genome shotgun (WGS) entry which is preliminary data.</text>
</comment>
<sequence>DLLLFSRAEINSIALFKDALTEFATASDLAANPSKSVIIFSKSATDLSHNIRSVLNFQVGTLPVKYLGLPITATKLTAADCAPLLLKLDRPYMLPKGVLKSLEKKLRQFLWKGTSGIGYAKVPWHIVCLPKDNGGQGIPNLSALNQALMSKHVWDIIAGNESSLWQTKSSAVVQIATGDAFWLWRDPWHPLGRLGDRFPRAPMVTGLSHDAKLSAVILHGVWNWPSQTDTDVMAITEALPPIIGGEDSVSWRSGQFSTSEAYHFFSPSPGKVSWCSLFLGPFKIPRNQFILWLAMLDKFDGDKVWLHISPPFCCLCSSDELETRDHLFFDCTFSRRCLLLLRQRVKFRWPFVQSWSRGLKWGIARYRGRHLISAAYRATFASLVYHIWKERNNRHFCNIYSTSDRVAHLVAEQISQRILSEGLRPSLQTHTLFGLWKIAD</sequence>
<accession>A0AAW2ISE6</accession>
<dbReference type="EMBL" id="JACGWJ010001084">
    <property type="protein sequence ID" value="KAL0284991.1"/>
    <property type="molecule type" value="Genomic_DNA"/>
</dbReference>
<name>A0AAW2ISE6_SESRA</name>
<feature type="domain" description="Reverse transcriptase zinc-binding" evidence="1">
    <location>
        <begin position="256"/>
        <end position="336"/>
    </location>
</feature>
<feature type="non-terminal residue" evidence="2">
    <location>
        <position position="1"/>
    </location>
</feature>
<evidence type="ECO:0000259" key="1">
    <source>
        <dbReference type="Pfam" id="PF13966"/>
    </source>
</evidence>
<gene>
    <name evidence="2" type="ORF">Sradi_7184600</name>
</gene>